<dbReference type="EMBL" id="ML769383">
    <property type="protein sequence ID" value="KAE9411537.1"/>
    <property type="molecule type" value="Genomic_DNA"/>
</dbReference>
<gene>
    <name evidence="2" type="ORF">BT96DRAFT_16638</name>
</gene>
<accession>A0A6A4IUG4</accession>
<reference evidence="2" key="1">
    <citation type="journal article" date="2019" name="Environ. Microbiol.">
        <title>Fungal ecological strategies reflected in gene transcription - a case study of two litter decomposers.</title>
        <authorList>
            <person name="Barbi F."/>
            <person name="Kohler A."/>
            <person name="Barry K."/>
            <person name="Baskaran P."/>
            <person name="Daum C."/>
            <person name="Fauchery L."/>
            <person name="Ihrmark K."/>
            <person name="Kuo A."/>
            <person name="LaButti K."/>
            <person name="Lipzen A."/>
            <person name="Morin E."/>
            <person name="Grigoriev I.V."/>
            <person name="Henrissat B."/>
            <person name="Lindahl B."/>
            <person name="Martin F."/>
        </authorList>
    </citation>
    <scope>NUCLEOTIDE SEQUENCE</scope>
    <source>
        <strain evidence="2">JB14</strain>
    </source>
</reference>
<evidence type="ECO:0000313" key="2">
    <source>
        <dbReference type="EMBL" id="KAE9411537.1"/>
    </source>
</evidence>
<organism evidence="2 3">
    <name type="scientific">Gymnopus androsaceus JB14</name>
    <dbReference type="NCBI Taxonomy" id="1447944"/>
    <lineage>
        <taxon>Eukaryota</taxon>
        <taxon>Fungi</taxon>
        <taxon>Dikarya</taxon>
        <taxon>Basidiomycota</taxon>
        <taxon>Agaricomycotina</taxon>
        <taxon>Agaricomycetes</taxon>
        <taxon>Agaricomycetidae</taxon>
        <taxon>Agaricales</taxon>
        <taxon>Marasmiineae</taxon>
        <taxon>Omphalotaceae</taxon>
        <taxon>Gymnopus</taxon>
    </lineage>
</organism>
<keyword evidence="1" id="KW-0812">Transmembrane</keyword>
<keyword evidence="3" id="KW-1185">Reference proteome</keyword>
<feature type="transmembrane region" description="Helical" evidence="1">
    <location>
        <begin position="56"/>
        <end position="75"/>
    </location>
</feature>
<proteinExistence type="predicted"/>
<name>A0A6A4IUG4_9AGAR</name>
<dbReference type="Proteomes" id="UP000799118">
    <property type="component" value="Unassembled WGS sequence"/>
</dbReference>
<evidence type="ECO:0000313" key="3">
    <source>
        <dbReference type="Proteomes" id="UP000799118"/>
    </source>
</evidence>
<keyword evidence="1" id="KW-1133">Transmembrane helix</keyword>
<protein>
    <submittedName>
        <fullName evidence="2">Uncharacterized protein</fullName>
    </submittedName>
</protein>
<sequence>MPHKPIHRKLAGAFCEFFFAKSVSPSVFLCSSQTLSPYQILLNFNWRFHPGLISSYLFSHILPVYSSLFFLVYPLDCYNPLQTMRTSKIVVGQKALLCRVAYACIQDVKDPRFESWGSNVQNLLRSSQHF</sequence>
<evidence type="ECO:0000256" key="1">
    <source>
        <dbReference type="SAM" id="Phobius"/>
    </source>
</evidence>
<keyword evidence="1" id="KW-0472">Membrane</keyword>
<dbReference type="AlphaFoldDB" id="A0A6A4IUG4"/>